<dbReference type="GO" id="GO:0015087">
    <property type="term" value="F:cobalt ion transmembrane transporter activity"/>
    <property type="evidence" value="ECO:0007669"/>
    <property type="project" value="TreeGrafter"/>
</dbReference>
<dbReference type="GO" id="GO:0050897">
    <property type="term" value="F:cobalt ion binding"/>
    <property type="evidence" value="ECO:0007669"/>
    <property type="project" value="TreeGrafter"/>
</dbReference>
<dbReference type="AlphaFoldDB" id="A0AAD4QTC4"/>
<evidence type="ECO:0000256" key="5">
    <source>
        <dbReference type="SAM" id="Phobius"/>
    </source>
</evidence>
<dbReference type="EMBL" id="WTXG01000001">
    <property type="protein sequence ID" value="KAI0307650.1"/>
    <property type="molecule type" value="Genomic_DNA"/>
</dbReference>
<dbReference type="Pfam" id="PF01544">
    <property type="entry name" value="CorA"/>
    <property type="match status" value="1"/>
</dbReference>
<accession>A0AAD4QTC4</accession>
<dbReference type="GO" id="GO:0015095">
    <property type="term" value="F:magnesium ion transmembrane transporter activity"/>
    <property type="evidence" value="ECO:0007669"/>
    <property type="project" value="TreeGrafter"/>
</dbReference>
<sequence length="55" mass="6346">MYAAMAENLIDYTFNVASYEMNEVMHRLTLCTIVFLPLTLLTGYFVSLLLFFAET</sequence>
<dbReference type="GO" id="GO:0000287">
    <property type="term" value="F:magnesium ion binding"/>
    <property type="evidence" value="ECO:0007669"/>
    <property type="project" value="TreeGrafter"/>
</dbReference>
<dbReference type="Proteomes" id="UP001203297">
    <property type="component" value="Unassembled WGS sequence"/>
</dbReference>
<evidence type="ECO:0000256" key="3">
    <source>
        <dbReference type="ARBA" id="ARBA00022989"/>
    </source>
</evidence>
<dbReference type="PANTHER" id="PTHR46494:SF1">
    <property type="entry name" value="CORA FAMILY METAL ION TRANSPORTER (EUROFUNG)"/>
    <property type="match status" value="1"/>
</dbReference>
<protein>
    <submittedName>
        <fullName evidence="6">Uncharacterized protein</fullName>
    </submittedName>
</protein>
<dbReference type="InterPro" id="IPR002523">
    <property type="entry name" value="MgTranspt_CorA/ZnTranspt_ZntB"/>
</dbReference>
<organism evidence="6 7">
    <name type="scientific">Multifurca ochricompacta</name>
    <dbReference type="NCBI Taxonomy" id="376703"/>
    <lineage>
        <taxon>Eukaryota</taxon>
        <taxon>Fungi</taxon>
        <taxon>Dikarya</taxon>
        <taxon>Basidiomycota</taxon>
        <taxon>Agaricomycotina</taxon>
        <taxon>Agaricomycetes</taxon>
        <taxon>Russulales</taxon>
        <taxon>Russulaceae</taxon>
        <taxon>Multifurca</taxon>
    </lineage>
</organism>
<comment type="subcellular location">
    <subcellularLocation>
        <location evidence="1">Cell membrane</location>
        <topology evidence="1">Multi-pass membrane protein</topology>
    </subcellularLocation>
</comment>
<dbReference type="SUPFAM" id="SSF144083">
    <property type="entry name" value="Magnesium transport protein CorA, transmembrane region"/>
    <property type="match status" value="1"/>
</dbReference>
<evidence type="ECO:0000313" key="7">
    <source>
        <dbReference type="Proteomes" id="UP001203297"/>
    </source>
</evidence>
<keyword evidence="2 5" id="KW-0812">Transmembrane</keyword>
<proteinExistence type="predicted"/>
<dbReference type="GO" id="GO:0005886">
    <property type="term" value="C:plasma membrane"/>
    <property type="evidence" value="ECO:0007669"/>
    <property type="project" value="UniProtKB-SubCell"/>
</dbReference>
<feature type="transmembrane region" description="Helical" evidence="5">
    <location>
        <begin position="28"/>
        <end position="53"/>
    </location>
</feature>
<evidence type="ECO:0000256" key="1">
    <source>
        <dbReference type="ARBA" id="ARBA00004651"/>
    </source>
</evidence>
<gene>
    <name evidence="6" type="ORF">B0F90DRAFT_1675796</name>
</gene>
<dbReference type="PANTHER" id="PTHR46494">
    <property type="entry name" value="CORA FAMILY METAL ION TRANSPORTER (EUROFUNG)"/>
    <property type="match status" value="1"/>
</dbReference>
<dbReference type="InterPro" id="IPR045863">
    <property type="entry name" value="CorA_TM1_TM2"/>
</dbReference>
<comment type="caution">
    <text evidence="6">The sequence shown here is derived from an EMBL/GenBank/DDBJ whole genome shotgun (WGS) entry which is preliminary data.</text>
</comment>
<keyword evidence="4 5" id="KW-0472">Membrane</keyword>
<reference evidence="6" key="1">
    <citation type="journal article" date="2022" name="New Phytol.">
        <title>Evolutionary transition to the ectomycorrhizal habit in the genomes of a hyperdiverse lineage of mushroom-forming fungi.</title>
        <authorList>
            <person name="Looney B."/>
            <person name="Miyauchi S."/>
            <person name="Morin E."/>
            <person name="Drula E."/>
            <person name="Courty P.E."/>
            <person name="Kohler A."/>
            <person name="Kuo A."/>
            <person name="LaButti K."/>
            <person name="Pangilinan J."/>
            <person name="Lipzen A."/>
            <person name="Riley R."/>
            <person name="Andreopoulos W."/>
            <person name="He G."/>
            <person name="Johnson J."/>
            <person name="Nolan M."/>
            <person name="Tritt A."/>
            <person name="Barry K.W."/>
            <person name="Grigoriev I.V."/>
            <person name="Nagy L.G."/>
            <person name="Hibbett D."/>
            <person name="Henrissat B."/>
            <person name="Matheny P.B."/>
            <person name="Labbe J."/>
            <person name="Martin F.M."/>
        </authorList>
    </citation>
    <scope>NUCLEOTIDE SEQUENCE</scope>
    <source>
        <strain evidence="6">BPL690</strain>
    </source>
</reference>
<keyword evidence="3 5" id="KW-1133">Transmembrane helix</keyword>
<name>A0AAD4QTC4_9AGAM</name>
<evidence type="ECO:0000313" key="6">
    <source>
        <dbReference type="EMBL" id="KAI0307650.1"/>
    </source>
</evidence>
<evidence type="ECO:0000256" key="4">
    <source>
        <dbReference type="ARBA" id="ARBA00023136"/>
    </source>
</evidence>
<evidence type="ECO:0000256" key="2">
    <source>
        <dbReference type="ARBA" id="ARBA00022692"/>
    </source>
</evidence>
<keyword evidence="7" id="KW-1185">Reference proteome</keyword>
<dbReference type="Gene3D" id="1.20.58.340">
    <property type="entry name" value="Magnesium transport protein CorA, transmembrane region"/>
    <property type="match status" value="1"/>
</dbReference>